<proteinExistence type="predicted"/>
<dbReference type="Proteomes" id="UP000580250">
    <property type="component" value="Unassembled WGS sequence"/>
</dbReference>
<reference evidence="1 2" key="1">
    <citation type="submission" date="2020-08" db="EMBL/GenBank/DDBJ databases">
        <authorList>
            <person name="Koutsovoulos G."/>
            <person name="Danchin GJ E."/>
        </authorList>
    </citation>
    <scope>NUCLEOTIDE SEQUENCE [LARGE SCALE GENOMIC DNA]</scope>
</reference>
<protein>
    <submittedName>
        <fullName evidence="1">Uncharacterized protein</fullName>
    </submittedName>
</protein>
<evidence type="ECO:0000313" key="1">
    <source>
        <dbReference type="EMBL" id="CAD2167979.1"/>
    </source>
</evidence>
<name>A0A6V7UZU0_MELEN</name>
<accession>A0A6V7UZU0</accession>
<evidence type="ECO:0000313" key="2">
    <source>
        <dbReference type="Proteomes" id="UP000580250"/>
    </source>
</evidence>
<gene>
    <name evidence="1" type="ORF">MENT_LOCUS19303</name>
</gene>
<comment type="caution">
    <text evidence="1">The sequence shown here is derived from an EMBL/GenBank/DDBJ whole genome shotgun (WGS) entry which is preliminary data.</text>
</comment>
<dbReference type="AlphaFoldDB" id="A0A6V7UZU0"/>
<sequence>MKCTIISLQRNGWANSLEIFQLVKNNRFHSSLKKLHMRQSLAVNHIPCQNRFLGEC</sequence>
<dbReference type="EMBL" id="CAJEWN010000134">
    <property type="protein sequence ID" value="CAD2167979.1"/>
    <property type="molecule type" value="Genomic_DNA"/>
</dbReference>
<organism evidence="1 2">
    <name type="scientific">Meloidogyne enterolobii</name>
    <name type="common">Root-knot nematode worm</name>
    <name type="synonym">Meloidogyne mayaguensis</name>
    <dbReference type="NCBI Taxonomy" id="390850"/>
    <lineage>
        <taxon>Eukaryota</taxon>
        <taxon>Metazoa</taxon>
        <taxon>Ecdysozoa</taxon>
        <taxon>Nematoda</taxon>
        <taxon>Chromadorea</taxon>
        <taxon>Rhabditida</taxon>
        <taxon>Tylenchina</taxon>
        <taxon>Tylenchomorpha</taxon>
        <taxon>Tylenchoidea</taxon>
        <taxon>Meloidogynidae</taxon>
        <taxon>Meloidogyninae</taxon>
        <taxon>Meloidogyne</taxon>
    </lineage>
</organism>